<dbReference type="KEGG" id="sphj:BSL82_04195"/>
<name>A0A1L3ZSJ8_9SPHN</name>
<proteinExistence type="predicted"/>
<dbReference type="EMBL" id="CP018221">
    <property type="protein sequence ID" value="API58611.1"/>
    <property type="molecule type" value="Genomic_DNA"/>
</dbReference>
<evidence type="ECO:0000313" key="1">
    <source>
        <dbReference type="EMBL" id="API58611.1"/>
    </source>
</evidence>
<gene>
    <name evidence="1" type="ORF">BSL82_04195</name>
</gene>
<dbReference type="STRING" id="1921510.BSL82_04195"/>
<dbReference type="AlphaFoldDB" id="A0A1L3ZSJ8"/>
<sequence>MSRVADDILTTHLEVALATSPAALLDGLADNDGRRRHAAIGEIARQLVDRLRCFEFRCVDSERWPQDHLSLFPEDLGPISGRRP</sequence>
<dbReference type="OrthoDB" id="7508160at2"/>
<keyword evidence="2" id="KW-1185">Reference proteome</keyword>
<evidence type="ECO:0000313" key="2">
    <source>
        <dbReference type="Proteomes" id="UP000182063"/>
    </source>
</evidence>
<protein>
    <submittedName>
        <fullName evidence="1">Uncharacterized protein</fullName>
    </submittedName>
</protein>
<reference evidence="2" key="1">
    <citation type="submission" date="2016-11" db="EMBL/GenBank/DDBJ databases">
        <title>Complete Genome Sequence of alachlor-degrading Sphingomonas sp. strain JJ-A5.</title>
        <authorList>
            <person name="Lee H."/>
            <person name="Ka J.-O."/>
        </authorList>
    </citation>
    <scope>NUCLEOTIDE SEQUENCE [LARGE SCALE GENOMIC DNA]</scope>
    <source>
        <strain evidence="2">JJ-A5</strain>
    </source>
</reference>
<organism evidence="1 2">
    <name type="scientific">Tardibacter chloracetimidivorans</name>
    <dbReference type="NCBI Taxonomy" id="1921510"/>
    <lineage>
        <taxon>Bacteria</taxon>
        <taxon>Pseudomonadati</taxon>
        <taxon>Pseudomonadota</taxon>
        <taxon>Alphaproteobacteria</taxon>
        <taxon>Sphingomonadales</taxon>
        <taxon>Sphingomonadaceae</taxon>
        <taxon>Tardibacter</taxon>
    </lineage>
</organism>
<accession>A0A1L3ZSJ8</accession>
<dbReference type="Proteomes" id="UP000182063">
    <property type="component" value="Chromosome"/>
</dbReference>
<dbReference type="RefSeq" id="WP_072596177.1">
    <property type="nucleotide sequence ID" value="NZ_CP018221.1"/>
</dbReference>